<evidence type="ECO:0000256" key="17">
    <source>
        <dbReference type="SAM" id="Phobius"/>
    </source>
</evidence>
<evidence type="ECO:0000256" key="10">
    <source>
        <dbReference type="ARBA" id="ARBA00022989"/>
    </source>
</evidence>
<dbReference type="Pfam" id="PF01764">
    <property type="entry name" value="Lipase_3"/>
    <property type="match status" value="1"/>
</dbReference>
<feature type="compositionally biased region" description="Polar residues" evidence="16">
    <location>
        <begin position="1"/>
        <end position="12"/>
    </location>
</feature>
<dbReference type="PANTHER" id="PTHR45792">
    <property type="entry name" value="DIACYLGLYCEROL LIPASE HOMOLOG-RELATED"/>
    <property type="match status" value="1"/>
</dbReference>
<feature type="transmembrane region" description="Helical" evidence="17">
    <location>
        <begin position="567"/>
        <end position="586"/>
    </location>
</feature>
<feature type="compositionally biased region" description="Basic and acidic residues" evidence="16">
    <location>
        <begin position="323"/>
        <end position="335"/>
    </location>
</feature>
<gene>
    <name evidence="19" type="ORF">RHTO0S_01e16688g</name>
</gene>
<feature type="compositionally biased region" description="Low complexity" evidence="16">
    <location>
        <begin position="762"/>
        <end position="772"/>
    </location>
</feature>
<keyword evidence="9" id="KW-0442">Lipid degradation</keyword>
<evidence type="ECO:0000259" key="18">
    <source>
        <dbReference type="Pfam" id="PF01764"/>
    </source>
</evidence>
<keyword evidence="12 17" id="KW-0472">Membrane</keyword>
<dbReference type="Gene3D" id="3.40.50.1820">
    <property type="entry name" value="alpha/beta hydrolase"/>
    <property type="match status" value="1"/>
</dbReference>
<dbReference type="InterPro" id="IPR052214">
    <property type="entry name" value="DAG_Lipase-Related"/>
</dbReference>
<reference evidence="19" key="1">
    <citation type="journal article" date="2014" name="Genome Announc.">
        <title>Draft genome sequence of Rhodosporidium toruloides CECT1137, an oleaginous yeast of biotechnological interest.</title>
        <authorList>
            <person name="Morin N."/>
            <person name="Calcas X."/>
            <person name="Devillers H."/>
            <person name="Durrens P."/>
            <person name="Sherman D.J."/>
            <person name="Nicaud J.-M."/>
            <person name="Neuveglise C."/>
        </authorList>
    </citation>
    <scope>NUCLEOTIDE SEQUENCE</scope>
    <source>
        <strain evidence="19">CECT1137</strain>
    </source>
</reference>
<dbReference type="GO" id="GO:0046340">
    <property type="term" value="P:diacylglycerol catabolic process"/>
    <property type="evidence" value="ECO:0007669"/>
    <property type="project" value="TreeGrafter"/>
</dbReference>
<feature type="region of interest" description="Disordered" evidence="16">
    <location>
        <begin position="278"/>
        <end position="342"/>
    </location>
</feature>
<keyword evidence="10 17" id="KW-1133">Transmembrane helix</keyword>
<feature type="compositionally biased region" description="Gly residues" evidence="16">
    <location>
        <begin position="280"/>
        <end position="291"/>
    </location>
</feature>
<evidence type="ECO:0000256" key="4">
    <source>
        <dbReference type="ARBA" id="ARBA00022553"/>
    </source>
</evidence>
<dbReference type="EC" id="3.1.1.116" evidence="14"/>
<evidence type="ECO:0000256" key="16">
    <source>
        <dbReference type="SAM" id="MobiDB-lite"/>
    </source>
</evidence>
<feature type="region of interest" description="Disordered" evidence="16">
    <location>
        <begin position="362"/>
        <end position="436"/>
    </location>
</feature>
<evidence type="ECO:0000256" key="9">
    <source>
        <dbReference type="ARBA" id="ARBA00022963"/>
    </source>
</evidence>
<feature type="transmembrane region" description="Helical" evidence="17">
    <location>
        <begin position="540"/>
        <end position="560"/>
    </location>
</feature>
<feature type="compositionally biased region" description="Low complexity" evidence="16">
    <location>
        <begin position="119"/>
        <end position="164"/>
    </location>
</feature>
<keyword evidence="6" id="KW-0479">Metal-binding</keyword>
<evidence type="ECO:0000256" key="12">
    <source>
        <dbReference type="ARBA" id="ARBA00023136"/>
    </source>
</evidence>
<evidence type="ECO:0000256" key="1">
    <source>
        <dbReference type="ARBA" id="ARBA00001913"/>
    </source>
</evidence>
<sequence length="1229" mass="133384">MSHDASTSSNNALKAPTSPATLLNERNEVEAGSSVTDEERDRAAGGGTAGAEGDERGEFGGEEEEEGEGLMGKGREGAEEVEEEDERDATPRASLEVSSRLSEAAEGVPIRQTLEDEPASSSPTSTTPVQWTFVPSSSSPLSFFPLASPSLTSVSTSTTQQRLTDPPTPLAVPGGWSSSRWTDAPLRWRVLAKGKGRASSEEGEGEDEDEDEGLILPPPFLADDSPKESFDGLLGARTSRRLSRLARHHARLYAQGRAPPPPFPHNVVKAAGKIVRLLGPPGGYETGGVGLKGKEEEREKKGKGKGISLDQAAQIVETALGKEGAEEGGRQEERQRRRVKRAESGLRAYEIGVEVGRRVAGRLERHRSRKGQAGSQPTAEQEREHGSGRAESLVAVTPAQLLGVPPSPSSSDVSNKRSPPSRLAFTGDIDDLSPLPPAAPALRPLSILDLPPLPTVATPFNLDPSSPDDYFALQRRRTSISSNSPAKLAAFATPSTPKTPFILQPLPNPSPMRTALLDWIIFFLIGSPRPPSVAGLDTSLATVGGLIGVLVHSLGFLFFVVYHLTALLISSYGALRATAVFLYWAGLNLSGRTEVSKAVVEYWRTCRVEWDKVVDEEGEDTVSVFAVVKGVLELAALHRTTRRRWLQDGPGRLKLLNGDKDAPTGLATPRFGPLRRRHSVDLERPSITQRQQSWRWTSNGGEEDGEGLVVTGHEGGVLQGSIISHEEPHFFAITPSQRPRKASPNKRASINQLLEEEPPPLDLAEPGPSQLPASPPLQPIDEREDPVADLVSLIKRHCRLSTASYGLHTMLPSPPTPLLTPSGQTLPHRLFAHLGGLADHRNVLHVALQKRYTGIPSVEDEIEATYAPQFYVLRDDLRAEVVVVIRGTQSLADVRTDLDGSLIPLDLPAPPTPLSSNPANDSSTARSPFRIHSGILATARHLLSPSSTSPLYSKLAAILAEHPRYGLVFTGHSLGAGLASSLAILLGEYDEAERRWVVSDSSSLASPSSMPFRRPIRAVCFAHPTTVNAPLSRYCAAPDNPDGVPLVINVSLGADVICRMGIPQVKELRRAIGRLDKMRAREGSGILSSRREWAKLERAVEEARGQEQEQLERKKDELEDRAWRRRCEAEGWLDGGEAVKEEAIDTAIPAGRCYHLDHLPPDVEIKRRAELREARKAEGQETGADDEDEPLCALYEVRDPRRFYAMPLLEADLVAAHMPKAYLDQVESL</sequence>
<feature type="compositionally biased region" description="Acidic residues" evidence="16">
    <location>
        <begin position="201"/>
        <end position="213"/>
    </location>
</feature>
<keyword evidence="5 17" id="KW-0812">Transmembrane</keyword>
<keyword evidence="15" id="KW-0175">Coiled coil</keyword>
<proteinExistence type="predicted"/>
<dbReference type="SUPFAM" id="SSF53474">
    <property type="entry name" value="alpha/beta-Hydrolases"/>
    <property type="match status" value="1"/>
</dbReference>
<evidence type="ECO:0000256" key="6">
    <source>
        <dbReference type="ARBA" id="ARBA00022723"/>
    </source>
</evidence>
<evidence type="ECO:0000256" key="7">
    <source>
        <dbReference type="ARBA" id="ARBA00022801"/>
    </source>
</evidence>
<evidence type="ECO:0000256" key="11">
    <source>
        <dbReference type="ARBA" id="ARBA00023098"/>
    </source>
</evidence>
<evidence type="ECO:0000256" key="5">
    <source>
        <dbReference type="ARBA" id="ARBA00022692"/>
    </source>
</evidence>
<evidence type="ECO:0000256" key="13">
    <source>
        <dbReference type="ARBA" id="ARBA00024531"/>
    </source>
</evidence>
<dbReference type="EMBL" id="LK052936">
    <property type="protein sequence ID" value="CDR36211.1"/>
    <property type="molecule type" value="Genomic_DNA"/>
</dbReference>
<dbReference type="GO" id="GO:0019369">
    <property type="term" value="P:arachidonate metabolic process"/>
    <property type="evidence" value="ECO:0007669"/>
    <property type="project" value="TreeGrafter"/>
</dbReference>
<evidence type="ECO:0000256" key="8">
    <source>
        <dbReference type="ARBA" id="ARBA00022837"/>
    </source>
</evidence>
<feature type="coiled-coil region" evidence="15">
    <location>
        <begin position="1097"/>
        <end position="1128"/>
    </location>
</feature>
<comment type="cofactor">
    <cofactor evidence="1">
        <name>Ca(2+)</name>
        <dbReference type="ChEBI" id="CHEBI:29108"/>
    </cofactor>
</comment>
<keyword evidence="8" id="KW-0106">Calcium</keyword>
<organism evidence="19">
    <name type="scientific">Rhodotorula toruloides</name>
    <name type="common">Yeast</name>
    <name type="synonym">Rhodosporidium toruloides</name>
    <dbReference type="NCBI Taxonomy" id="5286"/>
    <lineage>
        <taxon>Eukaryota</taxon>
        <taxon>Fungi</taxon>
        <taxon>Dikarya</taxon>
        <taxon>Basidiomycota</taxon>
        <taxon>Pucciniomycotina</taxon>
        <taxon>Microbotryomycetes</taxon>
        <taxon>Sporidiobolales</taxon>
        <taxon>Sporidiobolaceae</taxon>
        <taxon>Rhodotorula</taxon>
    </lineage>
</organism>
<keyword evidence="11" id="KW-0443">Lipid metabolism</keyword>
<comment type="catalytic activity">
    <reaction evidence="13">
        <text>a 1,2-diacyl-sn-glycerol + H2O = a 2-acylglycerol + a fatty acid + H(+)</text>
        <dbReference type="Rhea" id="RHEA:33275"/>
        <dbReference type="ChEBI" id="CHEBI:15377"/>
        <dbReference type="ChEBI" id="CHEBI:15378"/>
        <dbReference type="ChEBI" id="CHEBI:17389"/>
        <dbReference type="ChEBI" id="CHEBI:17815"/>
        <dbReference type="ChEBI" id="CHEBI:28868"/>
        <dbReference type="EC" id="3.1.1.116"/>
    </reaction>
    <physiologicalReaction direction="left-to-right" evidence="13">
        <dbReference type="Rhea" id="RHEA:33276"/>
    </physiologicalReaction>
</comment>
<dbReference type="InterPro" id="IPR029058">
    <property type="entry name" value="AB_hydrolase_fold"/>
</dbReference>
<feature type="region of interest" description="Disordered" evidence="16">
    <location>
        <begin position="1"/>
        <end position="228"/>
    </location>
</feature>
<dbReference type="PANTHER" id="PTHR45792:SF8">
    <property type="entry name" value="DIACYLGLYCEROL LIPASE-ALPHA"/>
    <property type="match status" value="1"/>
</dbReference>
<dbReference type="GO" id="GO:0005886">
    <property type="term" value="C:plasma membrane"/>
    <property type="evidence" value="ECO:0007669"/>
    <property type="project" value="UniProtKB-SubCell"/>
</dbReference>
<protein>
    <recommendedName>
        <fullName evidence="14">sn-1-specific diacylglycerol lipase</fullName>
        <ecNumber evidence="14">3.1.1.116</ecNumber>
    </recommendedName>
</protein>
<evidence type="ECO:0000256" key="2">
    <source>
        <dbReference type="ARBA" id="ARBA00004651"/>
    </source>
</evidence>
<dbReference type="CDD" id="cd00519">
    <property type="entry name" value="Lipase_3"/>
    <property type="match status" value="1"/>
</dbReference>
<evidence type="ECO:0000313" key="19">
    <source>
        <dbReference type="EMBL" id="CDR36211.1"/>
    </source>
</evidence>
<dbReference type="GO" id="GO:0046872">
    <property type="term" value="F:metal ion binding"/>
    <property type="evidence" value="ECO:0007669"/>
    <property type="project" value="UniProtKB-KW"/>
</dbReference>
<dbReference type="OrthoDB" id="438440at2759"/>
<dbReference type="GO" id="GO:0016298">
    <property type="term" value="F:lipase activity"/>
    <property type="evidence" value="ECO:0007669"/>
    <property type="project" value="TreeGrafter"/>
</dbReference>
<evidence type="ECO:0000256" key="14">
    <source>
        <dbReference type="ARBA" id="ARBA00026104"/>
    </source>
</evidence>
<keyword evidence="7" id="KW-0378">Hydrolase</keyword>
<comment type="subcellular location">
    <subcellularLocation>
        <location evidence="2">Cell membrane</location>
        <topology evidence="2">Multi-pass membrane protein</topology>
    </subcellularLocation>
</comment>
<feature type="region of interest" description="Disordered" evidence="16">
    <location>
        <begin position="758"/>
        <end position="782"/>
    </location>
</feature>
<accession>A0A061AF52</accession>
<dbReference type="InterPro" id="IPR002921">
    <property type="entry name" value="Fungal_lipase-type"/>
</dbReference>
<keyword evidence="4" id="KW-0597">Phosphoprotein</keyword>
<feature type="compositionally biased region" description="Low complexity" evidence="16">
    <location>
        <begin position="409"/>
        <end position="421"/>
    </location>
</feature>
<feature type="domain" description="Fungal lipase-type" evidence="18">
    <location>
        <begin position="882"/>
        <end position="1060"/>
    </location>
</feature>
<evidence type="ECO:0000256" key="15">
    <source>
        <dbReference type="SAM" id="Coils"/>
    </source>
</evidence>
<keyword evidence="3" id="KW-1003">Cell membrane</keyword>
<dbReference type="AlphaFoldDB" id="A0A061AF52"/>
<name>A0A061AF52_RHOTO</name>
<evidence type="ECO:0000256" key="3">
    <source>
        <dbReference type="ARBA" id="ARBA00022475"/>
    </source>
</evidence>